<dbReference type="Pfam" id="PF00009">
    <property type="entry name" value="GTP_EFTU"/>
    <property type="match status" value="1"/>
</dbReference>
<reference evidence="12 13" key="1">
    <citation type="submission" date="2018-05" db="EMBL/GenBank/DDBJ databases">
        <title>Candidatus Cardinium hertigii Genome Assembly.</title>
        <authorList>
            <person name="Showmaker K.C."/>
            <person name="Walden K.O."/>
            <person name="Fields C.J."/>
            <person name="Lambert K.N."/>
            <person name="Hudson M.E."/>
        </authorList>
    </citation>
    <scope>NUCLEOTIDE SEQUENCE [LARGE SCALE GENOMIC DNA]</scope>
    <source>
        <strain evidence="13">cHgTN10</strain>
    </source>
</reference>
<evidence type="ECO:0000256" key="4">
    <source>
        <dbReference type="ARBA" id="ARBA00022741"/>
    </source>
</evidence>
<keyword evidence="4 8" id="KW-0547">Nucleotide-binding</keyword>
<comment type="function">
    <text evidence="7 8 9">One of the essential components for the initiation of protein synthesis. Protects formylmethionyl-tRNA from spontaneous hydrolysis and promotes its binding to the 30S ribosomal subunits. Also involved in the hydrolysis of GTP during the formation of the 70S ribosomal complex.</text>
</comment>
<keyword evidence="8" id="KW-0963">Cytoplasm</keyword>
<dbReference type="NCBIfam" id="TIGR00231">
    <property type="entry name" value="small_GTP"/>
    <property type="match status" value="1"/>
</dbReference>
<evidence type="ECO:0000256" key="2">
    <source>
        <dbReference type="ARBA" id="ARBA00020675"/>
    </source>
</evidence>
<feature type="domain" description="Tr-type G" evidence="11">
    <location>
        <begin position="383"/>
        <end position="553"/>
    </location>
</feature>
<gene>
    <name evidence="8 12" type="primary">infB</name>
    <name evidence="12" type="ORF">DK880_00157</name>
</gene>
<dbReference type="GO" id="GO:0003743">
    <property type="term" value="F:translation initiation factor activity"/>
    <property type="evidence" value="ECO:0007669"/>
    <property type="project" value="UniProtKB-UniRule"/>
</dbReference>
<organism evidence="12 13">
    <name type="scientific">Candidatus Cardinium hertigii</name>
    <dbReference type="NCBI Taxonomy" id="247481"/>
    <lineage>
        <taxon>Bacteria</taxon>
        <taxon>Pseudomonadati</taxon>
        <taxon>Bacteroidota</taxon>
        <taxon>Cytophagia</taxon>
        <taxon>Cytophagales</taxon>
        <taxon>Amoebophilaceae</taxon>
        <taxon>Candidatus Cardinium</taxon>
    </lineage>
</organism>
<dbReference type="SUPFAM" id="SSF50447">
    <property type="entry name" value="Translation proteins"/>
    <property type="match status" value="2"/>
</dbReference>
<dbReference type="FunFam" id="3.40.50.10050:FF:000001">
    <property type="entry name" value="Translation initiation factor IF-2"/>
    <property type="match status" value="1"/>
</dbReference>
<keyword evidence="13" id="KW-1185">Reference proteome</keyword>
<evidence type="ECO:0000259" key="11">
    <source>
        <dbReference type="PROSITE" id="PS51722"/>
    </source>
</evidence>
<proteinExistence type="inferred from homology"/>
<dbReference type="AlphaFoldDB" id="A0A2Z3L784"/>
<dbReference type="Pfam" id="PF22042">
    <property type="entry name" value="EF-G_D2"/>
    <property type="match status" value="1"/>
</dbReference>
<dbReference type="SUPFAM" id="SSF52540">
    <property type="entry name" value="P-loop containing nucleoside triphosphate hydrolases"/>
    <property type="match status" value="1"/>
</dbReference>
<dbReference type="PROSITE" id="PS51722">
    <property type="entry name" value="G_TR_2"/>
    <property type="match status" value="1"/>
</dbReference>
<evidence type="ECO:0000256" key="10">
    <source>
        <dbReference type="SAM" id="MobiDB-lite"/>
    </source>
</evidence>
<dbReference type="HAMAP" id="MF_00100_B">
    <property type="entry name" value="IF_2_B"/>
    <property type="match status" value="1"/>
</dbReference>
<feature type="region of interest" description="Disordered" evidence="10">
    <location>
        <begin position="132"/>
        <end position="155"/>
    </location>
</feature>
<comment type="caution">
    <text evidence="8">Lacks conserved residue(s) required for the propagation of feature annotation.</text>
</comment>
<evidence type="ECO:0000256" key="1">
    <source>
        <dbReference type="ARBA" id="ARBA00007733"/>
    </source>
</evidence>
<dbReference type="Pfam" id="PF11987">
    <property type="entry name" value="IF-2"/>
    <property type="match status" value="1"/>
</dbReference>
<feature type="binding site" evidence="8">
    <location>
        <begin position="392"/>
        <end position="399"/>
    </location>
    <ligand>
        <name>GTP</name>
        <dbReference type="ChEBI" id="CHEBI:37565"/>
    </ligand>
</feature>
<name>A0A2Z3L784_9BACT</name>
<dbReference type="InterPro" id="IPR015760">
    <property type="entry name" value="TIF_IF2"/>
</dbReference>
<evidence type="ECO:0000256" key="7">
    <source>
        <dbReference type="ARBA" id="ARBA00025162"/>
    </source>
</evidence>
<comment type="subcellular location">
    <subcellularLocation>
        <location evidence="8">Cytoplasm</location>
    </subcellularLocation>
</comment>
<dbReference type="InterPro" id="IPR006847">
    <property type="entry name" value="IF2_N"/>
</dbReference>
<dbReference type="FunFam" id="2.40.30.10:FF:000054">
    <property type="entry name" value="Translation initiation factor IF-2"/>
    <property type="match status" value="1"/>
</dbReference>
<evidence type="ECO:0000256" key="5">
    <source>
        <dbReference type="ARBA" id="ARBA00022917"/>
    </source>
</evidence>
<dbReference type="InterPro" id="IPR000795">
    <property type="entry name" value="T_Tr_GTP-bd_dom"/>
</dbReference>
<dbReference type="Proteomes" id="UP000245872">
    <property type="component" value="Chromosome"/>
</dbReference>
<sequence>MNHNEKKKIRLSQVARQLNVSTATIVAFLEKKGFIIAPNPNVKITVEQFDLLSVEFISASVDKREAAQVTIGKTYKHLGYDQAENKPKAVTKATQEVKKKTESHYEAAIPVLPSLKRVGKIILESDKGIAKAVERPSVPPQEAQKETDKKASVSVPLKDNSLAETSKRDKIDFSILGDLKRPTVVGEMVIEQRSRQSSYTAPAKSAIKRVTPIKTSKGVKWTKSPKSPTVFAHKEKKSKRLGVEEKTENVSVQAVEGQIGKTFATLHQTSGSSTRAKYKKEKRTAHLAAEGQRQHQKQSEASVLKIMEFASASELASFMKVTVQEVLSTCMSLGMIVSINQRLDAETITVVADEFGYQVEFMDVHDEEEKDSSSEAVVGEWEERPPIVTIMGHVDHGKTSLLDYIRATKVTAKEIGGITQHIAAYSIVTESNKKIVFLDTPGHEAFTAMRTRGARITDIVVIVVAADDSVMTQTKESISHAQVAGCAIIIAINKMDKPQANPKKVKEDLANLNILVEEWGGKYQCQEISAKTGEGVGALLDKILLEASLLELKAMPVRKAKGTIIESFLDTGRGYVATGIVQDGTLHIGDIVLAGVYYGKVKALLDHQGMAHQSATPSMPVQLLGLNGAPRAGDIFRVIGSMKEAGELAQKKQKVWREQTLRTKAQLTLDEIGRRLAVGNFNELHVIIKGDVDGSIEALAAALLSLSHEEVQVKILHKCVGAVSESDVLLAAATSAIIIAFHIKIPSQAKKLAEKEGVIIKQYDIIYTAIDDIRHTMQNLLAPAIEEIPTGRAEVKKVFSISKVGNIAGCQVQSGFVNQANPIRVIRNEKVIFTGTIHTLKHGLDEIKQAKAMSECGIHIKNFDTVETGDIIEGFERKETKRNL</sequence>
<dbReference type="OrthoDB" id="9811804at2"/>
<dbReference type="PANTHER" id="PTHR43381:SF5">
    <property type="entry name" value="TR-TYPE G DOMAIN-CONTAINING PROTEIN"/>
    <property type="match status" value="1"/>
</dbReference>
<dbReference type="InterPro" id="IPR009000">
    <property type="entry name" value="Transl_B-barrel_sf"/>
</dbReference>
<dbReference type="CDD" id="cd03692">
    <property type="entry name" value="mtIF2_IVc"/>
    <property type="match status" value="1"/>
</dbReference>
<evidence type="ECO:0000313" key="13">
    <source>
        <dbReference type="Proteomes" id="UP000245872"/>
    </source>
</evidence>
<feature type="binding site" evidence="8">
    <location>
        <begin position="439"/>
        <end position="443"/>
    </location>
    <ligand>
        <name>GTP</name>
        <dbReference type="ChEBI" id="CHEBI:37565"/>
    </ligand>
</feature>
<dbReference type="FunFam" id="3.40.50.300:FF:000019">
    <property type="entry name" value="Translation initiation factor IF-2"/>
    <property type="match status" value="1"/>
</dbReference>
<protein>
    <recommendedName>
        <fullName evidence="2 8">Translation initiation factor IF-2</fullName>
    </recommendedName>
</protein>
<dbReference type="FunFam" id="2.40.30.10:FF:000008">
    <property type="entry name" value="Translation initiation factor IF-2"/>
    <property type="match status" value="1"/>
</dbReference>
<dbReference type="Pfam" id="PF04760">
    <property type="entry name" value="IF2_N"/>
    <property type="match status" value="1"/>
</dbReference>
<evidence type="ECO:0000313" key="12">
    <source>
        <dbReference type="EMBL" id="AWN81493.1"/>
    </source>
</evidence>
<dbReference type="RefSeq" id="WP_109996947.1">
    <property type="nucleotide sequence ID" value="NZ_CP029619.1"/>
</dbReference>
<dbReference type="InterPro" id="IPR005225">
    <property type="entry name" value="Small_GTP-bd"/>
</dbReference>
<dbReference type="InterPro" id="IPR044145">
    <property type="entry name" value="IF2_II"/>
</dbReference>
<comment type="similarity">
    <text evidence="1 8 9">Belongs to the TRAFAC class translation factor GTPase superfamily. Classic translation factor GTPase family. IF-2 subfamily.</text>
</comment>
<keyword evidence="3 8" id="KW-0396">Initiation factor</keyword>
<evidence type="ECO:0000256" key="6">
    <source>
        <dbReference type="ARBA" id="ARBA00023134"/>
    </source>
</evidence>
<dbReference type="Gene3D" id="2.40.30.10">
    <property type="entry name" value="Translation factors"/>
    <property type="match status" value="2"/>
</dbReference>
<dbReference type="GO" id="GO:0005737">
    <property type="term" value="C:cytoplasm"/>
    <property type="evidence" value="ECO:0007669"/>
    <property type="project" value="UniProtKB-SubCell"/>
</dbReference>
<dbReference type="Gene3D" id="3.40.50.10050">
    <property type="entry name" value="Translation initiation factor IF- 2, domain 3"/>
    <property type="match status" value="1"/>
</dbReference>
<dbReference type="EMBL" id="CP029619">
    <property type="protein sequence ID" value="AWN81493.1"/>
    <property type="molecule type" value="Genomic_DNA"/>
</dbReference>
<evidence type="ECO:0000256" key="8">
    <source>
        <dbReference type="HAMAP-Rule" id="MF_00100"/>
    </source>
</evidence>
<dbReference type="Gene3D" id="3.40.50.300">
    <property type="entry name" value="P-loop containing nucleotide triphosphate hydrolases"/>
    <property type="match status" value="1"/>
</dbReference>
<keyword evidence="5 8" id="KW-0648">Protein biosynthesis</keyword>
<dbReference type="CDD" id="cd03702">
    <property type="entry name" value="IF2_mtIF2_II"/>
    <property type="match status" value="1"/>
</dbReference>
<dbReference type="GO" id="GO:0003924">
    <property type="term" value="F:GTPase activity"/>
    <property type="evidence" value="ECO:0007669"/>
    <property type="project" value="UniProtKB-UniRule"/>
</dbReference>
<evidence type="ECO:0000256" key="3">
    <source>
        <dbReference type="ARBA" id="ARBA00022540"/>
    </source>
</evidence>
<evidence type="ECO:0000256" key="9">
    <source>
        <dbReference type="RuleBase" id="RU000644"/>
    </source>
</evidence>
<dbReference type="InterPro" id="IPR053905">
    <property type="entry name" value="EF-G-like_DII"/>
</dbReference>
<dbReference type="InterPro" id="IPR027417">
    <property type="entry name" value="P-loop_NTPase"/>
</dbReference>
<dbReference type="SUPFAM" id="SSF52156">
    <property type="entry name" value="Initiation factor IF2/eIF5b, domain 3"/>
    <property type="match status" value="1"/>
</dbReference>
<dbReference type="KEGG" id="cher:DK880_00157"/>
<feature type="binding site" evidence="8">
    <location>
        <begin position="493"/>
        <end position="496"/>
    </location>
    <ligand>
        <name>GTP</name>
        <dbReference type="ChEBI" id="CHEBI:37565"/>
    </ligand>
</feature>
<keyword evidence="6 8" id="KW-0342">GTP-binding</keyword>
<dbReference type="InterPro" id="IPR036925">
    <property type="entry name" value="TIF_IF2_dom3_sf"/>
</dbReference>
<dbReference type="InterPro" id="IPR000178">
    <property type="entry name" value="TF_IF2_bacterial-like"/>
</dbReference>
<dbReference type="PANTHER" id="PTHR43381">
    <property type="entry name" value="TRANSLATION INITIATION FACTOR IF-2-RELATED"/>
    <property type="match status" value="1"/>
</dbReference>
<dbReference type="GO" id="GO:0005525">
    <property type="term" value="F:GTP binding"/>
    <property type="evidence" value="ECO:0007669"/>
    <property type="project" value="UniProtKB-KW"/>
</dbReference>
<dbReference type="CDD" id="cd01887">
    <property type="entry name" value="IF2_eIF5B"/>
    <property type="match status" value="1"/>
</dbReference>
<dbReference type="NCBIfam" id="TIGR00487">
    <property type="entry name" value="IF-2"/>
    <property type="match status" value="1"/>
</dbReference>
<accession>A0A2Z3L784</accession>
<dbReference type="InterPro" id="IPR023115">
    <property type="entry name" value="TIF_IF2_dom3"/>
</dbReference>